<evidence type="ECO:0000313" key="2">
    <source>
        <dbReference type="EMBL" id="VDL83365.1"/>
    </source>
</evidence>
<sequence length="192" mass="21293">MKTLAPGRLFAVRGGRFNTTEDFEKYKDRKTMQLSSELKQRLGLPTASTEERSEGSNITDVSKPNLSSSKSVSNEASSSINDVPPAAEGKNGEKLDGNELLATIDGLAKSAIRPFKKRLSVEEYKNVMRAVVRECYKKRILDEKTISSKVRKYVDALKNGEQLPSGHHVPKRSDGDDTCKHSVPVKRLKVES</sequence>
<feature type="compositionally biased region" description="Basic and acidic residues" evidence="1">
    <location>
        <begin position="171"/>
        <end position="180"/>
    </location>
</feature>
<feature type="region of interest" description="Disordered" evidence="1">
    <location>
        <begin position="158"/>
        <end position="192"/>
    </location>
</feature>
<accession>A0A0N4YQV6</accession>
<reference evidence="4" key="1">
    <citation type="submission" date="2017-02" db="UniProtKB">
        <authorList>
            <consortium name="WormBaseParasite"/>
        </authorList>
    </citation>
    <scope>IDENTIFICATION</scope>
</reference>
<feature type="compositionally biased region" description="Low complexity" evidence="1">
    <location>
        <begin position="61"/>
        <end position="79"/>
    </location>
</feature>
<evidence type="ECO:0000313" key="4">
    <source>
        <dbReference type="WBParaSite" id="NBR_0001962801-mRNA-1"/>
    </source>
</evidence>
<evidence type="ECO:0000313" key="3">
    <source>
        <dbReference type="Proteomes" id="UP000271162"/>
    </source>
</evidence>
<name>A0A0N4YQV6_NIPBR</name>
<protein>
    <submittedName>
        <fullName evidence="4">SRI domain-containing protein</fullName>
    </submittedName>
</protein>
<evidence type="ECO:0000256" key="1">
    <source>
        <dbReference type="SAM" id="MobiDB-lite"/>
    </source>
</evidence>
<dbReference type="WBParaSite" id="NBR_0001962801-mRNA-1">
    <property type="protein sequence ID" value="NBR_0001962801-mRNA-1"/>
    <property type="gene ID" value="NBR_0001962801"/>
</dbReference>
<organism evidence="4">
    <name type="scientific">Nippostrongylus brasiliensis</name>
    <name type="common">Rat hookworm</name>
    <dbReference type="NCBI Taxonomy" id="27835"/>
    <lineage>
        <taxon>Eukaryota</taxon>
        <taxon>Metazoa</taxon>
        <taxon>Ecdysozoa</taxon>
        <taxon>Nematoda</taxon>
        <taxon>Chromadorea</taxon>
        <taxon>Rhabditida</taxon>
        <taxon>Rhabditina</taxon>
        <taxon>Rhabditomorpha</taxon>
        <taxon>Strongyloidea</taxon>
        <taxon>Heligmosomidae</taxon>
        <taxon>Nippostrongylus</taxon>
    </lineage>
</organism>
<dbReference type="AlphaFoldDB" id="A0A0N4YQV6"/>
<keyword evidence="3" id="KW-1185">Reference proteome</keyword>
<dbReference type="EMBL" id="UYSL01024334">
    <property type="protein sequence ID" value="VDL83365.1"/>
    <property type="molecule type" value="Genomic_DNA"/>
</dbReference>
<feature type="compositionally biased region" description="Basic residues" evidence="1">
    <location>
        <begin position="183"/>
        <end position="192"/>
    </location>
</feature>
<proteinExistence type="predicted"/>
<reference evidence="2 3" key="2">
    <citation type="submission" date="2018-11" db="EMBL/GenBank/DDBJ databases">
        <authorList>
            <consortium name="Pathogen Informatics"/>
        </authorList>
    </citation>
    <scope>NUCLEOTIDE SEQUENCE [LARGE SCALE GENOMIC DNA]</scope>
</reference>
<feature type="region of interest" description="Disordered" evidence="1">
    <location>
        <begin position="34"/>
        <end position="94"/>
    </location>
</feature>
<dbReference type="Proteomes" id="UP000271162">
    <property type="component" value="Unassembled WGS sequence"/>
</dbReference>
<dbReference type="STRING" id="27835.A0A0N4YQV6"/>
<gene>
    <name evidence="2" type="ORF">NBR_LOCUS19629</name>
</gene>